<dbReference type="KEGG" id="knv:Pan216_29380"/>
<evidence type="ECO:0000256" key="2">
    <source>
        <dbReference type="SAM" id="Phobius"/>
    </source>
</evidence>
<dbReference type="AlphaFoldDB" id="A0A518B548"/>
<sequence length="743" mass="78998">MVDVDRSESETAEKKAAYDNRPRLGAVIRTIVAIVIVALLAIVLRTTSTIGESPLIAKGTAPVPEPSPPVEPEPKKEPKKPSPALASMPKLSALPLERNEAPRFERRDESVIQTGLEKPKAPALLKVVPPVAFTVTQPPSILRVGTPLLLVATVVDKEGKPVANAQVDWIIDRQSPAHISKVPEADDANRAGERVLPTFARTFTAATAHQVDLGKELSGVNVGIGQAWCLCESRQAGDMVLTVLVEGIENPKTRQQFLNVHWDSAVATFPKPIAAVAGNPATVTTEVRDIDKSKPLAGYTVRYTLTKSGPAHLPGHAKSIDVTTNSKGQASLPVEPAGFATGTCELSCELIGKQSSPGIVTVLQSAKTSVRWEVPKLRARAAGPSLVEVGRVATYTIAATCSQPLDGSRLRLVVGGKEIELLDGTGPERTTEGWTWTRTIKSGKPGASDVRFDILGADKLLASANAKILFAEPAVKLTQSVPAGSRVGGKLEVLSTLANVGPLPLEGLSVSQALPPGVTIEKTTPPAVVDGGLVTWKNLKLAPKQTVTMTLAARPTKTLKQQQVVTVARRGNELLATQADRLDARGYASLELDVADQRDPVEIGEEFAYRVVVRNRGNDSAKGLDLDVTMAPHLKLERVEGAIREKIEGKVLRLGPIETLAPGDRMAVDVWVTAEKAGEGRISVTLHHQTLGKNGLKVEESTLIEEETTPRPTTSPPLPPASKPPAPRRPSPVSPPPVSTDPN</sequence>
<dbReference type="Proteomes" id="UP000317093">
    <property type="component" value="Chromosome"/>
</dbReference>
<accession>A0A518B548</accession>
<feature type="region of interest" description="Disordered" evidence="1">
    <location>
        <begin position="55"/>
        <end position="104"/>
    </location>
</feature>
<keyword evidence="2" id="KW-1133">Transmembrane helix</keyword>
<dbReference type="RefSeq" id="WP_145258576.1">
    <property type="nucleotide sequence ID" value="NZ_CP036279.1"/>
</dbReference>
<keyword evidence="2" id="KW-0812">Transmembrane</keyword>
<evidence type="ECO:0000313" key="3">
    <source>
        <dbReference type="EMBL" id="QDU62072.1"/>
    </source>
</evidence>
<gene>
    <name evidence="3" type="primary">omcB_4</name>
    <name evidence="3" type="ORF">Pan216_29380</name>
</gene>
<evidence type="ECO:0000313" key="4">
    <source>
        <dbReference type="Proteomes" id="UP000317093"/>
    </source>
</evidence>
<keyword evidence="2" id="KW-0472">Membrane</keyword>
<dbReference type="OrthoDB" id="238179at2"/>
<feature type="region of interest" description="Disordered" evidence="1">
    <location>
        <begin position="697"/>
        <end position="743"/>
    </location>
</feature>
<proteinExistence type="predicted"/>
<keyword evidence="4" id="KW-1185">Reference proteome</keyword>
<feature type="compositionally biased region" description="Pro residues" evidence="1">
    <location>
        <begin position="713"/>
        <end position="743"/>
    </location>
</feature>
<protein>
    <submittedName>
        <fullName evidence="3">Large cysteine-rich periplasmic protein OmcB</fullName>
    </submittedName>
</protein>
<name>A0A518B548_9BACT</name>
<reference evidence="3 4" key="1">
    <citation type="submission" date="2019-02" db="EMBL/GenBank/DDBJ databases">
        <title>Deep-cultivation of Planctomycetes and their phenomic and genomic characterization uncovers novel biology.</title>
        <authorList>
            <person name="Wiegand S."/>
            <person name="Jogler M."/>
            <person name="Boedeker C."/>
            <person name="Pinto D."/>
            <person name="Vollmers J."/>
            <person name="Rivas-Marin E."/>
            <person name="Kohn T."/>
            <person name="Peeters S.H."/>
            <person name="Heuer A."/>
            <person name="Rast P."/>
            <person name="Oberbeckmann S."/>
            <person name="Bunk B."/>
            <person name="Jeske O."/>
            <person name="Meyerdierks A."/>
            <person name="Storesund J.E."/>
            <person name="Kallscheuer N."/>
            <person name="Luecker S."/>
            <person name="Lage O.M."/>
            <person name="Pohl T."/>
            <person name="Merkel B.J."/>
            <person name="Hornburger P."/>
            <person name="Mueller R.-W."/>
            <person name="Bruemmer F."/>
            <person name="Labrenz M."/>
            <person name="Spormann A.M."/>
            <person name="Op den Camp H."/>
            <person name="Overmann J."/>
            <person name="Amann R."/>
            <person name="Jetten M.S.M."/>
            <person name="Mascher T."/>
            <person name="Medema M.H."/>
            <person name="Devos D.P."/>
            <person name="Kaster A.-K."/>
            <person name="Ovreas L."/>
            <person name="Rohde M."/>
            <person name="Galperin M.Y."/>
            <person name="Jogler C."/>
        </authorList>
    </citation>
    <scope>NUCLEOTIDE SEQUENCE [LARGE SCALE GENOMIC DNA]</scope>
    <source>
        <strain evidence="3 4">Pan216</strain>
    </source>
</reference>
<organism evidence="3 4">
    <name type="scientific">Kolteria novifilia</name>
    <dbReference type="NCBI Taxonomy" id="2527975"/>
    <lineage>
        <taxon>Bacteria</taxon>
        <taxon>Pseudomonadati</taxon>
        <taxon>Planctomycetota</taxon>
        <taxon>Planctomycetia</taxon>
        <taxon>Kolteriales</taxon>
        <taxon>Kolteriaceae</taxon>
        <taxon>Kolteria</taxon>
    </lineage>
</organism>
<evidence type="ECO:0000256" key="1">
    <source>
        <dbReference type="SAM" id="MobiDB-lite"/>
    </source>
</evidence>
<dbReference type="EMBL" id="CP036279">
    <property type="protein sequence ID" value="QDU62072.1"/>
    <property type="molecule type" value="Genomic_DNA"/>
</dbReference>
<feature type="transmembrane region" description="Helical" evidence="2">
    <location>
        <begin position="24"/>
        <end position="44"/>
    </location>
</feature>